<reference evidence="2 3" key="1">
    <citation type="submission" date="2019-03" db="EMBL/GenBank/DDBJ databases">
        <title>First draft genome of Liparis tanakae, snailfish: a comprehensive survey of snailfish specific genes.</title>
        <authorList>
            <person name="Kim W."/>
            <person name="Song I."/>
            <person name="Jeong J.-H."/>
            <person name="Kim D."/>
            <person name="Kim S."/>
            <person name="Ryu S."/>
            <person name="Song J.Y."/>
            <person name="Lee S.K."/>
        </authorList>
    </citation>
    <scope>NUCLEOTIDE SEQUENCE [LARGE SCALE GENOMIC DNA]</scope>
    <source>
        <tissue evidence="2">Muscle</tissue>
    </source>
</reference>
<organism evidence="2 3">
    <name type="scientific">Liparis tanakae</name>
    <name type="common">Tanaka's snailfish</name>
    <dbReference type="NCBI Taxonomy" id="230148"/>
    <lineage>
        <taxon>Eukaryota</taxon>
        <taxon>Metazoa</taxon>
        <taxon>Chordata</taxon>
        <taxon>Craniata</taxon>
        <taxon>Vertebrata</taxon>
        <taxon>Euteleostomi</taxon>
        <taxon>Actinopterygii</taxon>
        <taxon>Neopterygii</taxon>
        <taxon>Teleostei</taxon>
        <taxon>Neoteleostei</taxon>
        <taxon>Acanthomorphata</taxon>
        <taxon>Eupercaria</taxon>
        <taxon>Perciformes</taxon>
        <taxon>Cottioidei</taxon>
        <taxon>Cottales</taxon>
        <taxon>Liparidae</taxon>
        <taxon>Liparis</taxon>
    </lineage>
</organism>
<name>A0A4Z2GF33_9TELE</name>
<feature type="compositionally biased region" description="Low complexity" evidence="1">
    <location>
        <begin position="1"/>
        <end position="21"/>
    </location>
</feature>
<dbReference type="EMBL" id="SRLO01000563">
    <property type="protein sequence ID" value="TNN51999.1"/>
    <property type="molecule type" value="Genomic_DNA"/>
</dbReference>
<evidence type="ECO:0000313" key="3">
    <source>
        <dbReference type="Proteomes" id="UP000314294"/>
    </source>
</evidence>
<proteinExistence type="predicted"/>
<feature type="compositionally biased region" description="Polar residues" evidence="1">
    <location>
        <begin position="212"/>
        <end position="222"/>
    </location>
</feature>
<feature type="region of interest" description="Disordered" evidence="1">
    <location>
        <begin position="200"/>
        <end position="222"/>
    </location>
</feature>
<evidence type="ECO:0000256" key="1">
    <source>
        <dbReference type="SAM" id="MobiDB-lite"/>
    </source>
</evidence>
<feature type="compositionally biased region" description="Polar residues" evidence="1">
    <location>
        <begin position="22"/>
        <end position="31"/>
    </location>
</feature>
<evidence type="ECO:0000313" key="2">
    <source>
        <dbReference type="EMBL" id="TNN51999.1"/>
    </source>
</evidence>
<dbReference type="AlphaFoldDB" id="A0A4Z2GF33"/>
<keyword evidence="3" id="KW-1185">Reference proteome</keyword>
<sequence length="240" mass="25453">MSKVNSTAMSPASPRAAASFSGLSPTPLNTSPSQTRLLFSFSSVPVSPITLTLRAPGTLTLKRTQARASSRPARGSNSTQPFPHAEYTPGNGAPGRSQLFLRTKSHMGLKSPPGATLAYRPSRYTPASGRLTLTVTLLSVYVLKSWRASGAPGGSPASRPSTACSSRSRWLWKVTLHLPCWVLTSAVAWLNLDSPASSVRVPGPHAEPRSGGYSSPGATTFPSQRSRKFPAFWNLASVFS</sequence>
<accession>A0A4Z2GF33</accession>
<feature type="region of interest" description="Disordered" evidence="1">
    <location>
        <begin position="1"/>
        <end position="31"/>
    </location>
</feature>
<gene>
    <name evidence="2" type="ORF">EYF80_037805</name>
</gene>
<feature type="region of interest" description="Disordered" evidence="1">
    <location>
        <begin position="60"/>
        <end position="98"/>
    </location>
</feature>
<comment type="caution">
    <text evidence="2">The sequence shown here is derived from an EMBL/GenBank/DDBJ whole genome shotgun (WGS) entry which is preliminary data.</text>
</comment>
<protein>
    <submittedName>
        <fullName evidence="2">Uncharacterized protein</fullName>
    </submittedName>
</protein>
<dbReference type="Proteomes" id="UP000314294">
    <property type="component" value="Unassembled WGS sequence"/>
</dbReference>